<dbReference type="Proteomes" id="UP000791440">
    <property type="component" value="Unassembled WGS sequence"/>
</dbReference>
<reference evidence="1" key="1">
    <citation type="journal article" date="2016" name="Insect Biochem. Mol. Biol.">
        <title>Multifaceted biological insights from a draft genome sequence of the tobacco hornworm moth, Manduca sexta.</title>
        <authorList>
            <person name="Kanost M.R."/>
            <person name="Arrese E.L."/>
            <person name="Cao X."/>
            <person name="Chen Y.R."/>
            <person name="Chellapilla S."/>
            <person name="Goldsmith M.R."/>
            <person name="Grosse-Wilde E."/>
            <person name="Heckel D.G."/>
            <person name="Herndon N."/>
            <person name="Jiang H."/>
            <person name="Papanicolaou A."/>
            <person name="Qu J."/>
            <person name="Soulages J.L."/>
            <person name="Vogel H."/>
            <person name="Walters J."/>
            <person name="Waterhouse R.M."/>
            <person name="Ahn S.J."/>
            <person name="Almeida F.C."/>
            <person name="An C."/>
            <person name="Aqrawi P."/>
            <person name="Bretschneider A."/>
            <person name="Bryant W.B."/>
            <person name="Bucks S."/>
            <person name="Chao H."/>
            <person name="Chevignon G."/>
            <person name="Christen J.M."/>
            <person name="Clarke D.F."/>
            <person name="Dittmer N.T."/>
            <person name="Ferguson L.C.F."/>
            <person name="Garavelou S."/>
            <person name="Gordon K.H.J."/>
            <person name="Gunaratna R.T."/>
            <person name="Han Y."/>
            <person name="Hauser F."/>
            <person name="He Y."/>
            <person name="Heidel-Fischer H."/>
            <person name="Hirsh A."/>
            <person name="Hu Y."/>
            <person name="Jiang H."/>
            <person name="Kalra D."/>
            <person name="Klinner C."/>
            <person name="Konig C."/>
            <person name="Kovar C."/>
            <person name="Kroll A.R."/>
            <person name="Kuwar S.S."/>
            <person name="Lee S.L."/>
            <person name="Lehman R."/>
            <person name="Li K."/>
            <person name="Li Z."/>
            <person name="Liang H."/>
            <person name="Lovelace S."/>
            <person name="Lu Z."/>
            <person name="Mansfield J.H."/>
            <person name="McCulloch K.J."/>
            <person name="Mathew T."/>
            <person name="Morton B."/>
            <person name="Muzny D.M."/>
            <person name="Neunemann D."/>
            <person name="Ongeri F."/>
            <person name="Pauchet Y."/>
            <person name="Pu L.L."/>
            <person name="Pyrousis I."/>
            <person name="Rao X.J."/>
            <person name="Redding A."/>
            <person name="Roesel C."/>
            <person name="Sanchez-Gracia A."/>
            <person name="Schaack S."/>
            <person name="Shukla A."/>
            <person name="Tetreau G."/>
            <person name="Wang Y."/>
            <person name="Xiong G.H."/>
            <person name="Traut W."/>
            <person name="Walsh T.K."/>
            <person name="Worley K.C."/>
            <person name="Wu D."/>
            <person name="Wu W."/>
            <person name="Wu Y.Q."/>
            <person name="Zhang X."/>
            <person name="Zou Z."/>
            <person name="Zucker H."/>
            <person name="Briscoe A.D."/>
            <person name="Burmester T."/>
            <person name="Clem R.J."/>
            <person name="Feyereisen R."/>
            <person name="Grimmelikhuijzen C.J.P."/>
            <person name="Hamodrakas S.J."/>
            <person name="Hansson B.S."/>
            <person name="Huguet E."/>
            <person name="Jermiin L.S."/>
            <person name="Lan Q."/>
            <person name="Lehman H.K."/>
            <person name="Lorenzen M."/>
            <person name="Merzendorfer H."/>
            <person name="Michalopoulos I."/>
            <person name="Morton D.B."/>
            <person name="Muthukrishnan S."/>
            <person name="Oakeshott J.G."/>
            <person name="Palmer W."/>
            <person name="Park Y."/>
            <person name="Passarelli A.L."/>
            <person name="Rozas J."/>
            <person name="Schwartz L.M."/>
            <person name="Smith W."/>
            <person name="Southgate A."/>
            <person name="Vilcinskas A."/>
            <person name="Vogt R."/>
            <person name="Wang P."/>
            <person name="Werren J."/>
            <person name="Yu X.Q."/>
            <person name="Zhou J.J."/>
            <person name="Brown S.J."/>
            <person name="Scherer S.E."/>
            <person name="Richards S."/>
            <person name="Blissard G.W."/>
        </authorList>
    </citation>
    <scope>NUCLEOTIDE SEQUENCE</scope>
</reference>
<evidence type="ECO:0000313" key="1">
    <source>
        <dbReference type="EMBL" id="KAG6464405.1"/>
    </source>
</evidence>
<protein>
    <submittedName>
        <fullName evidence="1">Uncharacterized protein</fullName>
    </submittedName>
</protein>
<dbReference type="AlphaFoldDB" id="A0A922CYB8"/>
<organism evidence="1 2">
    <name type="scientific">Manduca sexta</name>
    <name type="common">Tobacco hawkmoth</name>
    <name type="synonym">Tobacco hornworm</name>
    <dbReference type="NCBI Taxonomy" id="7130"/>
    <lineage>
        <taxon>Eukaryota</taxon>
        <taxon>Metazoa</taxon>
        <taxon>Ecdysozoa</taxon>
        <taxon>Arthropoda</taxon>
        <taxon>Hexapoda</taxon>
        <taxon>Insecta</taxon>
        <taxon>Pterygota</taxon>
        <taxon>Neoptera</taxon>
        <taxon>Endopterygota</taxon>
        <taxon>Lepidoptera</taxon>
        <taxon>Glossata</taxon>
        <taxon>Ditrysia</taxon>
        <taxon>Bombycoidea</taxon>
        <taxon>Sphingidae</taxon>
        <taxon>Sphinginae</taxon>
        <taxon>Sphingini</taxon>
        <taxon>Manduca</taxon>
    </lineage>
</organism>
<sequence>MARTARIALDLVLVSLKTVRPAVTKVWFTAKKKIESSRAEKLVDNIVIEKLETILDKISRLLELKIIEIRDKQLLPRELKYLESEIEKIKKRIGTNVKSAKIEQPKKC</sequence>
<gene>
    <name evidence="1" type="ORF">O3G_MSEX014491</name>
</gene>
<evidence type="ECO:0000313" key="2">
    <source>
        <dbReference type="Proteomes" id="UP000791440"/>
    </source>
</evidence>
<name>A0A922CYB8_MANSE</name>
<reference evidence="1" key="2">
    <citation type="submission" date="2020-12" db="EMBL/GenBank/DDBJ databases">
        <authorList>
            <person name="Kanost M."/>
        </authorList>
    </citation>
    <scope>NUCLEOTIDE SEQUENCE</scope>
</reference>
<comment type="caution">
    <text evidence="1">The sequence shown here is derived from an EMBL/GenBank/DDBJ whole genome shotgun (WGS) entry which is preliminary data.</text>
</comment>
<dbReference type="EMBL" id="JH669160">
    <property type="protein sequence ID" value="KAG6464405.1"/>
    <property type="molecule type" value="Genomic_DNA"/>
</dbReference>
<accession>A0A922CYB8</accession>
<keyword evidence="2" id="KW-1185">Reference proteome</keyword>
<proteinExistence type="predicted"/>